<evidence type="ECO:0000313" key="2">
    <source>
        <dbReference type="Proteomes" id="UP000010146"/>
    </source>
</evidence>
<gene>
    <name evidence="1" type="ORF">CDSM653_01711</name>
</gene>
<name>A0A0F5PKY4_9THEO</name>
<dbReference type="AlphaFoldDB" id="A0A0F5PKY4"/>
<dbReference type="Proteomes" id="UP000010146">
    <property type="component" value="Unassembled WGS sequence"/>
</dbReference>
<dbReference type="EMBL" id="ABXP02000101">
    <property type="protein sequence ID" value="KKC29260.1"/>
    <property type="molecule type" value="Genomic_DNA"/>
</dbReference>
<accession>A0A0F5PKY4</accession>
<reference evidence="1 2" key="1">
    <citation type="submission" date="2008-07" db="EMBL/GenBank/DDBJ databases">
        <authorList>
            <person name="Gonzalez J."/>
            <person name="Sokolova T."/>
            <person name="Ferriera S."/>
            <person name="Johnson J."/>
            <person name="Kravitz S."/>
            <person name="Beeson K."/>
            <person name="Sutton G."/>
            <person name="Rogers Y.-H."/>
            <person name="Friedman R."/>
            <person name="Frazier M."/>
            <person name="Venter J.C."/>
        </authorList>
    </citation>
    <scope>NUCLEOTIDE SEQUENCE [LARGE SCALE GENOMIC DNA]</scope>
    <source>
        <strain evidence="1 2">DSM 12653</strain>
    </source>
</reference>
<sequence length="59" mass="7288">MDMRLKRIYNGIRKICYGLYPDNEEKVLFKYEALEEIKKMADDNLTQFWLKSFLDFMRD</sequence>
<organism evidence="1 2">
    <name type="scientific">Caldanaerobacter subterraneus subsp. pacificus DSM 12653</name>
    <dbReference type="NCBI Taxonomy" id="391606"/>
    <lineage>
        <taxon>Bacteria</taxon>
        <taxon>Bacillati</taxon>
        <taxon>Bacillota</taxon>
        <taxon>Clostridia</taxon>
        <taxon>Thermoanaerobacterales</taxon>
        <taxon>Thermoanaerobacteraceae</taxon>
        <taxon>Caldanaerobacter</taxon>
    </lineage>
</organism>
<reference evidence="1 2" key="2">
    <citation type="journal article" date="2015" name="BMC Genomics">
        <title>Analysis of three genomes within the thermophilic bacterial species Caldanaerobacter subterraneus with a focus on carbon monoxide dehydrogenase evolution and hydrolase diversity.</title>
        <authorList>
            <person name="Sant'Anna F.H."/>
            <person name="Lebedinsky A.V."/>
            <person name="Sokolova T.G."/>
            <person name="Robb F.T."/>
            <person name="Gonzalez J.M."/>
        </authorList>
    </citation>
    <scope>NUCLEOTIDE SEQUENCE [LARGE SCALE GENOMIC DNA]</scope>
    <source>
        <strain evidence="1 2">DSM 12653</strain>
    </source>
</reference>
<protein>
    <submittedName>
        <fullName evidence="1">Uncharacterized protein</fullName>
    </submittedName>
</protein>
<reference evidence="2" key="3">
    <citation type="submission" date="2015-02" db="EMBL/GenBank/DDBJ databases">
        <title>Genome analysis of three genomes within the thermophilic hydrogenogenic bacterial species Caldanaerobacter subterraneus.</title>
        <authorList>
            <person name="Sant'Anna F.H."/>
            <person name="Lebedinsky A."/>
            <person name="Sokolova T."/>
            <person name="Robb F.T."/>
            <person name="Gonzalez J.M."/>
        </authorList>
    </citation>
    <scope>NUCLEOTIDE SEQUENCE [LARGE SCALE GENOMIC DNA]</scope>
    <source>
        <strain evidence="2">DSM 12653</strain>
    </source>
</reference>
<comment type="caution">
    <text evidence="1">The sequence shown here is derived from an EMBL/GenBank/DDBJ whole genome shotgun (WGS) entry which is preliminary data.</text>
</comment>
<evidence type="ECO:0000313" key="1">
    <source>
        <dbReference type="EMBL" id="KKC29260.1"/>
    </source>
</evidence>
<proteinExistence type="predicted"/>